<keyword evidence="2" id="KW-1185">Reference proteome</keyword>
<reference evidence="1 2" key="1">
    <citation type="submission" date="2019-07" db="EMBL/GenBank/DDBJ databases">
        <title>Genome sequencing of 100 strains of the haloalkaliphilic chemolithoautotrophic sulfur-oxidizing bacterium Thioalkalivibrio.</title>
        <authorList>
            <person name="Muyzer G."/>
        </authorList>
    </citation>
    <scope>NUCLEOTIDE SEQUENCE [LARGE SCALE GENOMIC DNA]</scope>
    <source>
        <strain evidence="1 2">ASO4-4</strain>
    </source>
</reference>
<dbReference type="Proteomes" id="UP000318307">
    <property type="component" value="Unassembled WGS sequence"/>
</dbReference>
<sequence length="204" mass="23599">MALLSASTALTRYRVEGNKETLSLETIREKINNNRFPETEDPASFFTSGWTPFESHYLSDFSEKTIIFGTHLLFCLRIDKKSVPSRILKKMVTIETQKRLQESGKEFLSKNEKKALKEDIEASLLLRIPATPNIYDILWDMEAEEVYFFSSQKAANEEVETLFLKTFGLHLVRIFPYTAAMFSNELSDIEKDRFSTLSPVRFSE</sequence>
<dbReference type="OrthoDB" id="9793997at2"/>
<evidence type="ECO:0000313" key="2">
    <source>
        <dbReference type="Proteomes" id="UP000318307"/>
    </source>
</evidence>
<keyword evidence="1" id="KW-0269">Exonuclease</keyword>
<accession>A0A562S2G6</accession>
<proteinExistence type="predicted"/>
<keyword evidence="1" id="KW-0540">Nuclease</keyword>
<dbReference type="Pfam" id="PF04381">
    <property type="entry name" value="RdgC"/>
    <property type="match status" value="1"/>
</dbReference>
<evidence type="ECO:0000313" key="1">
    <source>
        <dbReference type="EMBL" id="TWI75535.1"/>
    </source>
</evidence>
<protein>
    <submittedName>
        <fullName evidence="1">Putative exonuclease RdgC</fullName>
    </submittedName>
</protein>
<dbReference type="EMBL" id="VLLC01000003">
    <property type="protein sequence ID" value="TWI75535.1"/>
    <property type="molecule type" value="Genomic_DNA"/>
</dbReference>
<dbReference type="InterPro" id="IPR007476">
    <property type="entry name" value="RdgC"/>
</dbReference>
<keyword evidence="1" id="KW-0378">Hydrolase</keyword>
<comment type="caution">
    <text evidence="1">The sequence shown here is derived from an EMBL/GenBank/DDBJ whole genome shotgun (WGS) entry which is preliminary data.</text>
</comment>
<dbReference type="AlphaFoldDB" id="A0A562S2G6"/>
<dbReference type="RefSeq" id="WP_144682157.1">
    <property type="nucleotide sequence ID" value="NZ_VLLC01000003.1"/>
</dbReference>
<name>A0A562S2G6_9BACT</name>
<dbReference type="GO" id="GO:0006310">
    <property type="term" value="P:DNA recombination"/>
    <property type="evidence" value="ECO:0007669"/>
    <property type="project" value="InterPro"/>
</dbReference>
<dbReference type="GO" id="GO:0004527">
    <property type="term" value="F:exonuclease activity"/>
    <property type="evidence" value="ECO:0007669"/>
    <property type="project" value="UniProtKB-KW"/>
</dbReference>
<gene>
    <name evidence="1" type="ORF">LZ24_00582</name>
</gene>
<organism evidence="1 2">
    <name type="scientific">Desulfobotulus alkaliphilus</name>
    <dbReference type="NCBI Taxonomy" id="622671"/>
    <lineage>
        <taxon>Bacteria</taxon>
        <taxon>Pseudomonadati</taxon>
        <taxon>Thermodesulfobacteriota</taxon>
        <taxon>Desulfobacteria</taxon>
        <taxon>Desulfobacterales</taxon>
        <taxon>Desulfobacteraceae</taxon>
        <taxon>Desulfobotulus</taxon>
    </lineage>
</organism>